<organism evidence="1 2">
    <name type="scientific">Amycolatopsis xylanica</name>
    <dbReference type="NCBI Taxonomy" id="589385"/>
    <lineage>
        <taxon>Bacteria</taxon>
        <taxon>Bacillati</taxon>
        <taxon>Actinomycetota</taxon>
        <taxon>Actinomycetes</taxon>
        <taxon>Pseudonocardiales</taxon>
        <taxon>Pseudonocardiaceae</taxon>
        <taxon>Amycolatopsis</taxon>
    </lineage>
</organism>
<evidence type="ECO:0008006" key="3">
    <source>
        <dbReference type="Google" id="ProtNLM"/>
    </source>
</evidence>
<dbReference type="EMBL" id="FNON01000002">
    <property type="protein sequence ID" value="SDX31433.1"/>
    <property type="molecule type" value="Genomic_DNA"/>
</dbReference>
<protein>
    <recommendedName>
        <fullName evidence="3">Excreted virulence factor EspC, type VII ESX diderm</fullName>
    </recommendedName>
</protein>
<proteinExistence type="predicted"/>
<evidence type="ECO:0000313" key="1">
    <source>
        <dbReference type="EMBL" id="SDX31433.1"/>
    </source>
</evidence>
<dbReference type="RefSeq" id="WP_091288819.1">
    <property type="nucleotide sequence ID" value="NZ_FNON01000002.1"/>
</dbReference>
<gene>
    <name evidence="1" type="ORF">SAMN05421504_1021003</name>
</gene>
<sequence>MPDGGFDVDPDEIDAHAKQVEDILGRLKEAVDADNNRVDAMSFGAVGVACGLYLWCNSTADRTRETLATAVKSGEHHVDAVHTWAKARRVDEQTASELLKQAGTAHG</sequence>
<dbReference type="OrthoDB" id="3633300at2"/>
<dbReference type="STRING" id="589385.SAMN05421504_1021003"/>
<name>A0A1H3AP85_9PSEU</name>
<dbReference type="Proteomes" id="UP000199515">
    <property type="component" value="Unassembled WGS sequence"/>
</dbReference>
<accession>A0A1H3AP85</accession>
<reference evidence="1 2" key="1">
    <citation type="submission" date="2016-10" db="EMBL/GenBank/DDBJ databases">
        <authorList>
            <person name="de Groot N.N."/>
        </authorList>
    </citation>
    <scope>NUCLEOTIDE SEQUENCE [LARGE SCALE GENOMIC DNA]</scope>
    <source>
        <strain evidence="1 2">CPCC 202699</strain>
    </source>
</reference>
<evidence type="ECO:0000313" key="2">
    <source>
        <dbReference type="Proteomes" id="UP000199515"/>
    </source>
</evidence>
<keyword evidence="2" id="KW-1185">Reference proteome</keyword>
<dbReference type="AlphaFoldDB" id="A0A1H3AP85"/>